<organism evidence="2">
    <name type="scientific">Streptomyces sp. R33</name>
    <dbReference type="NCBI Taxonomy" id="3238629"/>
    <lineage>
        <taxon>Bacteria</taxon>
        <taxon>Bacillati</taxon>
        <taxon>Actinomycetota</taxon>
        <taxon>Actinomycetes</taxon>
        <taxon>Kitasatosporales</taxon>
        <taxon>Streptomycetaceae</taxon>
        <taxon>Streptomyces</taxon>
    </lineage>
</organism>
<dbReference type="EMBL" id="CP165727">
    <property type="protein sequence ID" value="XDV66059.1"/>
    <property type="molecule type" value="Genomic_DNA"/>
</dbReference>
<gene>
    <name evidence="2" type="ORF">AB5J51_25595</name>
</gene>
<name>A0AB39Y849_9ACTN</name>
<dbReference type="RefSeq" id="WP_369778730.1">
    <property type="nucleotide sequence ID" value="NZ_CP165727.1"/>
</dbReference>
<proteinExistence type="predicted"/>
<sequence>MAGPVYFRKVSEDPGTVRCAFGPDPEGMPRTLTMHKAPAPRQWTTTAPTTSP</sequence>
<dbReference type="AlphaFoldDB" id="A0AB39Y849"/>
<reference evidence="2" key="1">
    <citation type="submission" date="2024-08" db="EMBL/GenBank/DDBJ databases">
        <authorList>
            <person name="Yu S.T."/>
        </authorList>
    </citation>
    <scope>NUCLEOTIDE SEQUENCE</scope>
    <source>
        <strain evidence="2">R33</strain>
    </source>
</reference>
<feature type="region of interest" description="Disordered" evidence="1">
    <location>
        <begin position="18"/>
        <end position="52"/>
    </location>
</feature>
<accession>A0AB39Y849</accession>
<feature type="compositionally biased region" description="Polar residues" evidence="1">
    <location>
        <begin position="42"/>
        <end position="52"/>
    </location>
</feature>
<evidence type="ECO:0000256" key="1">
    <source>
        <dbReference type="SAM" id="MobiDB-lite"/>
    </source>
</evidence>
<evidence type="ECO:0000313" key="2">
    <source>
        <dbReference type="EMBL" id="XDV66059.1"/>
    </source>
</evidence>
<protein>
    <submittedName>
        <fullName evidence="2">Uncharacterized protein</fullName>
    </submittedName>
</protein>